<protein>
    <submittedName>
        <fullName evidence="4">Molybdenum cofactor guanylyltransferase</fullName>
    </submittedName>
</protein>
<evidence type="ECO:0000313" key="4">
    <source>
        <dbReference type="EMBL" id="REL32648.1"/>
    </source>
</evidence>
<accession>A0A3E0U6Q9</accession>
<evidence type="ECO:0000313" key="5">
    <source>
        <dbReference type="Proteomes" id="UP000256899"/>
    </source>
</evidence>
<dbReference type="GO" id="GO:0016779">
    <property type="term" value="F:nucleotidyltransferase activity"/>
    <property type="evidence" value="ECO:0007669"/>
    <property type="project" value="UniProtKB-KW"/>
</dbReference>
<dbReference type="PANTHER" id="PTHR19136:SF81">
    <property type="entry name" value="MOLYBDENUM COFACTOR GUANYLYLTRANSFERASE"/>
    <property type="match status" value="1"/>
</dbReference>
<name>A0A3E0U6Q9_9GAMM</name>
<evidence type="ECO:0000256" key="2">
    <source>
        <dbReference type="ARBA" id="ARBA00022842"/>
    </source>
</evidence>
<dbReference type="InterPro" id="IPR029044">
    <property type="entry name" value="Nucleotide-diphossugar_trans"/>
</dbReference>
<dbReference type="Gene3D" id="3.90.550.10">
    <property type="entry name" value="Spore Coat Polysaccharide Biosynthesis Protein SpsA, Chain A"/>
    <property type="match status" value="1"/>
</dbReference>
<dbReference type="Pfam" id="PF12804">
    <property type="entry name" value="NTP_transf_3"/>
    <property type="match status" value="1"/>
</dbReference>
<dbReference type="InterPro" id="IPR025877">
    <property type="entry name" value="MobA-like_NTP_Trfase"/>
</dbReference>
<reference evidence="5" key="1">
    <citation type="submission" date="2018-08" db="EMBL/GenBank/DDBJ databases">
        <title>Thalassotalea euphylliae genome.</title>
        <authorList>
            <person name="Summers S."/>
            <person name="Rice S.A."/>
            <person name="Freckelton M.L."/>
            <person name="Nedved B.T."/>
            <person name="Hadfield M.G."/>
        </authorList>
    </citation>
    <scope>NUCLEOTIDE SEQUENCE [LARGE SCALE GENOMIC DNA]</scope>
    <source>
        <strain evidence="5">H3</strain>
    </source>
</reference>
<feature type="domain" description="MobA-like NTP transferase" evidence="3">
    <location>
        <begin position="1"/>
        <end position="125"/>
    </location>
</feature>
<dbReference type="SUPFAM" id="SSF53448">
    <property type="entry name" value="Nucleotide-diphospho-sugar transferases"/>
    <property type="match status" value="1"/>
</dbReference>
<proteinExistence type="predicted"/>
<evidence type="ECO:0000259" key="3">
    <source>
        <dbReference type="Pfam" id="PF12804"/>
    </source>
</evidence>
<dbReference type="EMBL" id="QUOT01000001">
    <property type="protein sequence ID" value="REL32648.1"/>
    <property type="molecule type" value="Genomic_DNA"/>
</dbReference>
<keyword evidence="5" id="KW-1185">Reference proteome</keyword>
<keyword evidence="4" id="KW-0548">Nucleotidyltransferase</keyword>
<dbReference type="AlphaFoldDB" id="A0A3E0U6Q9"/>
<gene>
    <name evidence="4" type="ORF">DXX94_07190</name>
</gene>
<comment type="caution">
    <text evidence="4">The sequence shown here is derived from an EMBL/GenBank/DDBJ whole genome shotgun (WGS) entry which is preliminary data.</text>
</comment>
<organism evidence="4 5">
    <name type="scientific">Thalassotalea euphylliae</name>
    <dbReference type="NCBI Taxonomy" id="1655234"/>
    <lineage>
        <taxon>Bacteria</taxon>
        <taxon>Pseudomonadati</taxon>
        <taxon>Pseudomonadota</taxon>
        <taxon>Gammaproteobacteria</taxon>
        <taxon>Alteromonadales</taxon>
        <taxon>Colwelliaceae</taxon>
        <taxon>Thalassotalea</taxon>
    </lineage>
</organism>
<keyword evidence="2" id="KW-0460">Magnesium</keyword>
<dbReference type="Proteomes" id="UP000256899">
    <property type="component" value="Unassembled WGS sequence"/>
</dbReference>
<evidence type="ECO:0000256" key="1">
    <source>
        <dbReference type="ARBA" id="ARBA00022679"/>
    </source>
</evidence>
<keyword evidence="1 4" id="KW-0808">Transferase</keyword>
<dbReference type="PANTHER" id="PTHR19136">
    <property type="entry name" value="MOLYBDENUM COFACTOR GUANYLYLTRANSFERASE"/>
    <property type="match status" value="1"/>
</dbReference>
<sequence length="194" mass="21286">MGKNKSQLMRAQQAGSQTMLSFSQELLADAGVDRVVISTSSENLTTDSPLNKTENKANIVPDLMPQLGPLGGIYSVFSQVPCQAALIIPVDLPLMNAQVLTQLKQAGQLLKQAVRFEQHSLPLYLPNNAYTELFFNQHLVQLSQSAKGPSIKALLAQMPHQSIRCLTPSTLTNTNTPDDWQQAQSQLLTPLRSY</sequence>